<evidence type="ECO:0000313" key="12">
    <source>
        <dbReference type="Proteomes" id="UP000288603"/>
    </source>
</evidence>
<keyword evidence="3" id="KW-0808">Transferase</keyword>
<dbReference type="OrthoDB" id="9762169at2"/>
<dbReference type="Pfam" id="PF00069">
    <property type="entry name" value="Pkinase"/>
    <property type="match status" value="1"/>
</dbReference>
<dbReference type="PANTHER" id="PTHR43289">
    <property type="entry name" value="MITOGEN-ACTIVATED PROTEIN KINASE KINASE KINASE 20-RELATED"/>
    <property type="match status" value="1"/>
</dbReference>
<evidence type="ECO:0000256" key="7">
    <source>
        <dbReference type="PROSITE-ProRule" id="PRU10141"/>
    </source>
</evidence>
<evidence type="ECO:0000256" key="2">
    <source>
        <dbReference type="ARBA" id="ARBA00022527"/>
    </source>
</evidence>
<sequence length="577" mass="60505">MTVRRAPTSPPDIPGLTFLRPLGSGGFSDVYLYEQELPRREVAVKVLAAETIDDRSRSAFVGEANLMAQLSAHPYIVTIYGAAVAADGRPYFVMEYCAGPSLAEQYKDHRFTVADALRTGVRVSSAVATAHAAGILHRDIKPANVLTNAYGWPALTDFGISAALEPDHAHAGLVPVTGTSAGEPDGGTSPTIGMSIPWSPPEMFADHPQTDVRSDVFSLAATIYTLLAGHTPFEVRGRPNGMVDLIGRIERGTVTPLEDDRPDIPRSLLLVLARGMAVDPASRYDSVLDFARALQGVELELSFSPTTIDVPNLAIPSSARPESGDPDATRMRDIRTVEAQAPGNAPAGRITAPGQKATGQAATGQAAMSQAATNQDARGADDPTIIRRPVIVQPAAASTSRSPVGAPLGQRTVRGAAPTGPPSTPGVDDETVRGTRRSTVRARRRWIPTVVIGLVVLLVGGAVTAGVVLGGAEEPVETTGPIDDDPLHVEGVPTPAAGDIAVGDGGTSVAFSWTNPDAREGDRYIWQRTDGVAGDKTPTSTPSATVDGIEPGDEVCVSVWIVRSGRQSPEPLEMCTQ</sequence>
<evidence type="ECO:0000256" key="8">
    <source>
        <dbReference type="SAM" id="MobiDB-lite"/>
    </source>
</evidence>
<dbReference type="InterPro" id="IPR000719">
    <property type="entry name" value="Prot_kinase_dom"/>
</dbReference>
<accession>A0A3S4E696</accession>
<feature type="domain" description="Protein kinase" evidence="10">
    <location>
        <begin position="16"/>
        <end position="295"/>
    </location>
</feature>
<dbReference type="Proteomes" id="UP000288603">
    <property type="component" value="Unassembled WGS sequence"/>
</dbReference>
<feature type="region of interest" description="Disordered" evidence="8">
    <location>
        <begin position="338"/>
        <end position="381"/>
    </location>
</feature>
<keyword evidence="6 7" id="KW-0067">ATP-binding</keyword>
<evidence type="ECO:0000256" key="6">
    <source>
        <dbReference type="ARBA" id="ARBA00022840"/>
    </source>
</evidence>
<dbReference type="InterPro" id="IPR017441">
    <property type="entry name" value="Protein_kinase_ATP_BS"/>
</dbReference>
<dbReference type="AlphaFoldDB" id="A0A3S4E696"/>
<keyword evidence="9" id="KW-0472">Membrane</keyword>
<dbReference type="GO" id="GO:0005524">
    <property type="term" value="F:ATP binding"/>
    <property type="evidence" value="ECO:0007669"/>
    <property type="project" value="UniProtKB-UniRule"/>
</dbReference>
<dbReference type="EC" id="2.7.11.1" evidence="1"/>
<dbReference type="PROSITE" id="PS00108">
    <property type="entry name" value="PROTEIN_KINASE_ST"/>
    <property type="match status" value="1"/>
</dbReference>
<dbReference type="InterPro" id="IPR011009">
    <property type="entry name" value="Kinase-like_dom_sf"/>
</dbReference>
<proteinExistence type="predicted"/>
<name>A0A3S4E696_9MICO</name>
<comment type="caution">
    <text evidence="11">The sequence shown here is derived from an EMBL/GenBank/DDBJ whole genome shotgun (WGS) entry which is preliminary data.</text>
</comment>
<dbReference type="GO" id="GO:0004674">
    <property type="term" value="F:protein serine/threonine kinase activity"/>
    <property type="evidence" value="ECO:0007669"/>
    <property type="project" value="UniProtKB-KW"/>
</dbReference>
<evidence type="ECO:0000256" key="5">
    <source>
        <dbReference type="ARBA" id="ARBA00022777"/>
    </source>
</evidence>
<evidence type="ECO:0000256" key="3">
    <source>
        <dbReference type="ARBA" id="ARBA00022679"/>
    </source>
</evidence>
<evidence type="ECO:0000256" key="4">
    <source>
        <dbReference type="ARBA" id="ARBA00022741"/>
    </source>
</evidence>
<dbReference type="RefSeq" id="WP_128498108.1">
    <property type="nucleotide sequence ID" value="NZ_RZNC01000002.1"/>
</dbReference>
<dbReference type="CDD" id="cd14014">
    <property type="entry name" value="STKc_PknB_like"/>
    <property type="match status" value="1"/>
</dbReference>
<protein>
    <recommendedName>
        <fullName evidence="1">non-specific serine/threonine protein kinase</fullName>
        <ecNumber evidence="1">2.7.11.1</ecNumber>
    </recommendedName>
</protein>
<evidence type="ECO:0000313" key="11">
    <source>
        <dbReference type="EMBL" id="RWZ64309.1"/>
    </source>
</evidence>
<dbReference type="SMART" id="SM00220">
    <property type="entry name" value="S_TKc"/>
    <property type="match status" value="1"/>
</dbReference>
<gene>
    <name evidence="11" type="ORF">ELQ92_05955</name>
</gene>
<dbReference type="PROSITE" id="PS00107">
    <property type="entry name" value="PROTEIN_KINASE_ATP"/>
    <property type="match status" value="1"/>
</dbReference>
<dbReference type="PROSITE" id="PS50011">
    <property type="entry name" value="PROTEIN_KINASE_DOM"/>
    <property type="match status" value="1"/>
</dbReference>
<keyword evidence="2 11" id="KW-0723">Serine/threonine-protein kinase</keyword>
<evidence type="ECO:0000259" key="10">
    <source>
        <dbReference type="PROSITE" id="PS50011"/>
    </source>
</evidence>
<keyword evidence="12" id="KW-1185">Reference proteome</keyword>
<feature type="binding site" evidence="7">
    <location>
        <position position="45"/>
    </location>
    <ligand>
        <name>ATP</name>
        <dbReference type="ChEBI" id="CHEBI:30616"/>
    </ligand>
</feature>
<keyword evidence="9" id="KW-1133">Transmembrane helix</keyword>
<reference evidence="11 12" key="1">
    <citation type="submission" date="2018-12" db="EMBL/GenBank/DDBJ databases">
        <authorList>
            <person name="Li F."/>
        </authorList>
    </citation>
    <scope>NUCLEOTIDE SEQUENCE [LARGE SCALE GENOMIC DNA]</scope>
    <source>
        <strain evidence="11 12">8H24J-4-2</strain>
    </source>
</reference>
<dbReference type="EMBL" id="RZNC01000002">
    <property type="protein sequence ID" value="RWZ64309.1"/>
    <property type="molecule type" value="Genomic_DNA"/>
</dbReference>
<dbReference type="PANTHER" id="PTHR43289:SF6">
    <property type="entry name" value="SERINE_THREONINE-PROTEIN KINASE NEKL-3"/>
    <property type="match status" value="1"/>
</dbReference>
<keyword evidence="4 7" id="KW-0547">Nucleotide-binding</keyword>
<feature type="transmembrane region" description="Helical" evidence="9">
    <location>
        <begin position="446"/>
        <end position="469"/>
    </location>
</feature>
<keyword evidence="9" id="KW-0812">Transmembrane</keyword>
<dbReference type="Gene3D" id="1.10.510.10">
    <property type="entry name" value="Transferase(Phosphotransferase) domain 1"/>
    <property type="match status" value="1"/>
</dbReference>
<evidence type="ECO:0000256" key="1">
    <source>
        <dbReference type="ARBA" id="ARBA00012513"/>
    </source>
</evidence>
<feature type="compositionally biased region" description="Low complexity" evidence="8">
    <location>
        <begin position="351"/>
        <end position="373"/>
    </location>
</feature>
<feature type="region of interest" description="Disordered" evidence="8">
    <location>
        <begin position="396"/>
        <end position="436"/>
    </location>
</feature>
<organism evidence="11 12">
    <name type="scientific">Labedella populi</name>
    <dbReference type="NCBI Taxonomy" id="2498850"/>
    <lineage>
        <taxon>Bacteria</taxon>
        <taxon>Bacillati</taxon>
        <taxon>Actinomycetota</taxon>
        <taxon>Actinomycetes</taxon>
        <taxon>Micrococcales</taxon>
        <taxon>Microbacteriaceae</taxon>
        <taxon>Labedella</taxon>
    </lineage>
</organism>
<evidence type="ECO:0000256" key="9">
    <source>
        <dbReference type="SAM" id="Phobius"/>
    </source>
</evidence>
<dbReference type="InterPro" id="IPR008271">
    <property type="entry name" value="Ser/Thr_kinase_AS"/>
</dbReference>
<dbReference type="SUPFAM" id="SSF56112">
    <property type="entry name" value="Protein kinase-like (PK-like)"/>
    <property type="match status" value="1"/>
</dbReference>
<keyword evidence="5 11" id="KW-0418">Kinase</keyword>